<sequence>MLPIPEDAKEVRPAHAAVMEACRELKDLMIDPREFLQFSWTAFVSIKVILRFDLHKEFLVGETPMYKELATLSGLTPRNVPRLVRHAIVNHNFFQELSPGVVTHSALTALLVKDESLRA</sequence>
<dbReference type="Proteomes" id="UP000799536">
    <property type="component" value="Unassembled WGS sequence"/>
</dbReference>
<dbReference type="PANTHER" id="PTHR43712:SF12">
    <property type="entry name" value="STERIGMATOCYSTIN 8-O-METHYLTRANSFERASE"/>
    <property type="match status" value="1"/>
</dbReference>
<protein>
    <submittedName>
        <fullName evidence="1">Uncharacterized protein</fullName>
    </submittedName>
</protein>
<evidence type="ECO:0000313" key="1">
    <source>
        <dbReference type="EMBL" id="KAF2202660.1"/>
    </source>
</evidence>
<dbReference type="Gene3D" id="1.10.10.10">
    <property type="entry name" value="Winged helix-like DNA-binding domain superfamily/Winged helix DNA-binding domain"/>
    <property type="match status" value="1"/>
</dbReference>
<comment type="caution">
    <text evidence="1">The sequence shown here is derived from an EMBL/GenBank/DDBJ whole genome shotgun (WGS) entry which is preliminary data.</text>
</comment>
<dbReference type="EMBL" id="ML993929">
    <property type="protein sequence ID" value="KAF2202660.1"/>
    <property type="molecule type" value="Genomic_DNA"/>
</dbReference>
<dbReference type="InterPro" id="IPR036388">
    <property type="entry name" value="WH-like_DNA-bd_sf"/>
</dbReference>
<name>A0A9P4JP63_9PLEO</name>
<gene>
    <name evidence="1" type="ORF">GQ43DRAFT_304264</name>
</gene>
<dbReference type="PANTHER" id="PTHR43712">
    <property type="entry name" value="PUTATIVE (AFU_ORTHOLOGUE AFUA_4G14580)-RELATED"/>
    <property type="match status" value="1"/>
</dbReference>
<keyword evidence="2" id="KW-1185">Reference proteome</keyword>
<dbReference type="AlphaFoldDB" id="A0A9P4JP63"/>
<organism evidence="1 2">
    <name type="scientific">Delitschia confertaspora ATCC 74209</name>
    <dbReference type="NCBI Taxonomy" id="1513339"/>
    <lineage>
        <taxon>Eukaryota</taxon>
        <taxon>Fungi</taxon>
        <taxon>Dikarya</taxon>
        <taxon>Ascomycota</taxon>
        <taxon>Pezizomycotina</taxon>
        <taxon>Dothideomycetes</taxon>
        <taxon>Pleosporomycetidae</taxon>
        <taxon>Pleosporales</taxon>
        <taxon>Delitschiaceae</taxon>
        <taxon>Delitschia</taxon>
    </lineage>
</organism>
<proteinExistence type="predicted"/>
<dbReference type="OrthoDB" id="1606438at2759"/>
<reference evidence="1" key="1">
    <citation type="journal article" date="2020" name="Stud. Mycol.">
        <title>101 Dothideomycetes genomes: a test case for predicting lifestyles and emergence of pathogens.</title>
        <authorList>
            <person name="Haridas S."/>
            <person name="Albert R."/>
            <person name="Binder M."/>
            <person name="Bloem J."/>
            <person name="Labutti K."/>
            <person name="Salamov A."/>
            <person name="Andreopoulos B."/>
            <person name="Baker S."/>
            <person name="Barry K."/>
            <person name="Bills G."/>
            <person name="Bluhm B."/>
            <person name="Cannon C."/>
            <person name="Castanera R."/>
            <person name="Culley D."/>
            <person name="Daum C."/>
            <person name="Ezra D."/>
            <person name="Gonzalez J."/>
            <person name="Henrissat B."/>
            <person name="Kuo A."/>
            <person name="Liang C."/>
            <person name="Lipzen A."/>
            <person name="Lutzoni F."/>
            <person name="Magnuson J."/>
            <person name="Mondo S."/>
            <person name="Nolan M."/>
            <person name="Ohm R."/>
            <person name="Pangilinan J."/>
            <person name="Park H.-J."/>
            <person name="Ramirez L."/>
            <person name="Alfaro M."/>
            <person name="Sun H."/>
            <person name="Tritt A."/>
            <person name="Yoshinaga Y."/>
            <person name="Zwiers L.-H."/>
            <person name="Turgeon B."/>
            <person name="Goodwin S."/>
            <person name="Spatafora J."/>
            <person name="Crous P."/>
            <person name="Grigoriev I."/>
        </authorList>
    </citation>
    <scope>NUCLEOTIDE SEQUENCE</scope>
    <source>
        <strain evidence="1">ATCC 74209</strain>
    </source>
</reference>
<accession>A0A9P4JP63</accession>
<evidence type="ECO:0000313" key="2">
    <source>
        <dbReference type="Proteomes" id="UP000799536"/>
    </source>
</evidence>